<dbReference type="PRINTS" id="PR00039">
    <property type="entry name" value="HTHLYSR"/>
</dbReference>
<evidence type="ECO:0000256" key="1">
    <source>
        <dbReference type="ARBA" id="ARBA00009437"/>
    </source>
</evidence>
<proteinExistence type="inferred from homology"/>
<dbReference type="PROSITE" id="PS50931">
    <property type="entry name" value="HTH_LYSR"/>
    <property type="match status" value="1"/>
</dbReference>
<evidence type="ECO:0000313" key="6">
    <source>
        <dbReference type="EMBL" id="QGY41926.1"/>
    </source>
</evidence>
<dbReference type="Proteomes" id="UP000428328">
    <property type="component" value="Chromosome"/>
</dbReference>
<gene>
    <name evidence="6" type="ORF">GM415_00150</name>
</gene>
<comment type="similarity">
    <text evidence="1">Belongs to the LysR transcriptional regulatory family.</text>
</comment>
<dbReference type="SUPFAM" id="SSF53850">
    <property type="entry name" value="Periplasmic binding protein-like II"/>
    <property type="match status" value="1"/>
</dbReference>
<keyword evidence="2" id="KW-0805">Transcription regulation</keyword>
<dbReference type="GO" id="GO:0003677">
    <property type="term" value="F:DNA binding"/>
    <property type="evidence" value="ECO:0007669"/>
    <property type="project" value="UniProtKB-KW"/>
</dbReference>
<organism evidence="6 7">
    <name type="scientific">Pseudodesulfovibrio cashew</name>
    <dbReference type="NCBI Taxonomy" id="2678688"/>
    <lineage>
        <taxon>Bacteria</taxon>
        <taxon>Pseudomonadati</taxon>
        <taxon>Thermodesulfobacteriota</taxon>
        <taxon>Desulfovibrionia</taxon>
        <taxon>Desulfovibrionales</taxon>
        <taxon>Desulfovibrionaceae</taxon>
    </lineage>
</organism>
<reference evidence="6 7" key="1">
    <citation type="submission" date="2019-11" db="EMBL/GenBank/DDBJ databases">
        <authorList>
            <person name="Zheng R.K."/>
            <person name="Sun C.M."/>
        </authorList>
    </citation>
    <scope>NUCLEOTIDE SEQUENCE [LARGE SCALE GENOMIC DNA]</scope>
    <source>
        <strain evidence="6 7">SRB007</strain>
    </source>
</reference>
<dbReference type="EMBL" id="CP046400">
    <property type="protein sequence ID" value="QGY41926.1"/>
    <property type="molecule type" value="Genomic_DNA"/>
</dbReference>
<dbReference type="CDD" id="cd08414">
    <property type="entry name" value="PBP2_LTTR_aromatics_like"/>
    <property type="match status" value="1"/>
</dbReference>
<evidence type="ECO:0000256" key="2">
    <source>
        <dbReference type="ARBA" id="ARBA00023015"/>
    </source>
</evidence>
<dbReference type="FunFam" id="1.10.10.10:FF:000001">
    <property type="entry name" value="LysR family transcriptional regulator"/>
    <property type="match status" value="1"/>
</dbReference>
<dbReference type="GO" id="GO:0032993">
    <property type="term" value="C:protein-DNA complex"/>
    <property type="evidence" value="ECO:0007669"/>
    <property type="project" value="TreeGrafter"/>
</dbReference>
<sequence>MRYFVAVAERLNFRRAAEALHMTQPPLSQQIAALEEELETVLLVRDRRTVRLTPAGECLLEEARRILANLEIARQRVKDVGAGRTGRLRIGFVGPAIDGPLSADIRNFRRKHENVALELHELPTAAQLDSLRSGDLDLGMVRLVGHDASDLRCEVYHRERYVLAVPGDHPLAGRQSVTPADLDGEPMILFARRQNPILYDAWAASLADSGARLFVAQEAATKHTAVALAAAGHGIAPVPESTADTGRRGVRFIRFDGNIPPLELHAVYPPKSISPVRDAFLRSLDTDSGREKSA</sequence>
<dbReference type="InterPro" id="IPR036388">
    <property type="entry name" value="WH-like_DNA-bd_sf"/>
</dbReference>
<dbReference type="AlphaFoldDB" id="A0A6I6JGD8"/>
<keyword evidence="7" id="KW-1185">Reference proteome</keyword>
<protein>
    <submittedName>
        <fullName evidence="6">LysR family transcriptional regulator</fullName>
    </submittedName>
</protein>
<dbReference type="Gene3D" id="3.40.190.10">
    <property type="entry name" value="Periplasmic binding protein-like II"/>
    <property type="match status" value="2"/>
</dbReference>
<dbReference type="PANTHER" id="PTHR30346:SF0">
    <property type="entry name" value="HCA OPERON TRANSCRIPTIONAL ACTIVATOR HCAR"/>
    <property type="match status" value="1"/>
</dbReference>
<dbReference type="PANTHER" id="PTHR30346">
    <property type="entry name" value="TRANSCRIPTIONAL DUAL REGULATOR HCAR-RELATED"/>
    <property type="match status" value="1"/>
</dbReference>
<dbReference type="Pfam" id="PF03466">
    <property type="entry name" value="LysR_substrate"/>
    <property type="match status" value="1"/>
</dbReference>
<dbReference type="InterPro" id="IPR005119">
    <property type="entry name" value="LysR_subst-bd"/>
</dbReference>
<keyword evidence="3" id="KW-0238">DNA-binding</keyword>
<evidence type="ECO:0000256" key="4">
    <source>
        <dbReference type="ARBA" id="ARBA00023163"/>
    </source>
</evidence>
<evidence type="ECO:0000313" key="7">
    <source>
        <dbReference type="Proteomes" id="UP000428328"/>
    </source>
</evidence>
<accession>A0A6I6JGD8</accession>
<dbReference type="SUPFAM" id="SSF46785">
    <property type="entry name" value="Winged helix' DNA-binding domain"/>
    <property type="match status" value="1"/>
</dbReference>
<dbReference type="InterPro" id="IPR036390">
    <property type="entry name" value="WH_DNA-bd_sf"/>
</dbReference>
<evidence type="ECO:0000256" key="3">
    <source>
        <dbReference type="ARBA" id="ARBA00023125"/>
    </source>
</evidence>
<keyword evidence="4" id="KW-0804">Transcription</keyword>
<feature type="domain" description="HTH lysR-type" evidence="5">
    <location>
        <begin position="1"/>
        <end position="53"/>
    </location>
</feature>
<dbReference type="Pfam" id="PF00126">
    <property type="entry name" value="HTH_1"/>
    <property type="match status" value="1"/>
</dbReference>
<evidence type="ECO:0000259" key="5">
    <source>
        <dbReference type="PROSITE" id="PS50931"/>
    </source>
</evidence>
<name>A0A6I6JGD8_9BACT</name>
<dbReference type="KEGG" id="psel:GM415_00150"/>
<dbReference type="Gene3D" id="1.10.10.10">
    <property type="entry name" value="Winged helix-like DNA-binding domain superfamily/Winged helix DNA-binding domain"/>
    <property type="match status" value="1"/>
</dbReference>
<dbReference type="GO" id="GO:0003700">
    <property type="term" value="F:DNA-binding transcription factor activity"/>
    <property type="evidence" value="ECO:0007669"/>
    <property type="project" value="InterPro"/>
</dbReference>
<dbReference type="InterPro" id="IPR000847">
    <property type="entry name" value="LysR_HTH_N"/>
</dbReference>